<reference evidence="3 4" key="1">
    <citation type="submission" date="2017-04" db="EMBL/GenBank/DDBJ databases">
        <title>Whole Genome Sequence of 1,4-Dioxane Degrading Bacterium Mycobacterium dioxanotrophicus PH-06.</title>
        <authorList>
            <person name="He Y."/>
        </authorList>
    </citation>
    <scope>NUCLEOTIDE SEQUENCE [LARGE SCALE GENOMIC DNA]</scope>
    <source>
        <strain evidence="3 4">PH-06</strain>
    </source>
</reference>
<keyword evidence="4" id="KW-1185">Reference proteome</keyword>
<dbReference type="AlphaFoldDB" id="A0A1Y0C3D3"/>
<feature type="compositionally biased region" description="Low complexity" evidence="2">
    <location>
        <begin position="86"/>
        <end position="99"/>
    </location>
</feature>
<accession>A0A1Y0C3D3</accession>
<organism evidence="3 4">
    <name type="scientific">Mycobacterium dioxanotrophicus</name>
    <dbReference type="NCBI Taxonomy" id="482462"/>
    <lineage>
        <taxon>Bacteria</taxon>
        <taxon>Bacillati</taxon>
        <taxon>Actinomycetota</taxon>
        <taxon>Actinomycetes</taxon>
        <taxon>Mycobacteriales</taxon>
        <taxon>Mycobacteriaceae</taxon>
        <taxon>Mycobacterium</taxon>
    </lineage>
</organism>
<evidence type="ECO:0000313" key="4">
    <source>
        <dbReference type="Proteomes" id="UP000195331"/>
    </source>
</evidence>
<feature type="region of interest" description="Disordered" evidence="2">
    <location>
        <begin position="86"/>
        <end position="107"/>
    </location>
</feature>
<evidence type="ECO:0000313" key="3">
    <source>
        <dbReference type="EMBL" id="ART69703.1"/>
    </source>
</evidence>
<evidence type="ECO:0000256" key="2">
    <source>
        <dbReference type="SAM" id="MobiDB-lite"/>
    </source>
</evidence>
<evidence type="ECO:0000256" key="1">
    <source>
        <dbReference type="PROSITE-ProRule" id="PRU10137"/>
    </source>
</evidence>
<sequence>MKLGVYLRVSTIEQAEHGLGLDAQCAAIKAGGHRLVKCVADGLIVHTSTGSVPRDRVVQDRHALFFVLRQRAAFVPWVTAPAGHLSEAASDASSRSFSAEGDPGSAV</sequence>
<feature type="active site" description="O-(5'-phospho-DNA)-serine intermediate" evidence="1">
    <location>
        <position position="10"/>
    </location>
</feature>
<dbReference type="GO" id="GO:0000150">
    <property type="term" value="F:DNA strand exchange activity"/>
    <property type="evidence" value="ECO:0007669"/>
    <property type="project" value="InterPro"/>
</dbReference>
<dbReference type="KEGG" id="mdx:BTO20_14880"/>
<protein>
    <recommendedName>
        <fullName evidence="5">Resolvase/invertase-type recombinase catalytic domain-containing protein</fullName>
    </recommendedName>
</protein>
<dbReference type="InterPro" id="IPR006118">
    <property type="entry name" value="Recombinase_CS"/>
</dbReference>
<evidence type="ECO:0008006" key="5">
    <source>
        <dbReference type="Google" id="ProtNLM"/>
    </source>
</evidence>
<name>A0A1Y0C3D3_9MYCO</name>
<gene>
    <name evidence="3" type="ORF">BTO20_14880</name>
</gene>
<dbReference type="Proteomes" id="UP000195331">
    <property type="component" value="Chromosome"/>
</dbReference>
<dbReference type="EMBL" id="CP020809">
    <property type="protein sequence ID" value="ART69703.1"/>
    <property type="molecule type" value="Genomic_DNA"/>
</dbReference>
<dbReference type="PROSITE" id="PS00397">
    <property type="entry name" value="RECOMBINASES_1"/>
    <property type="match status" value="1"/>
</dbReference>
<proteinExistence type="predicted"/>